<evidence type="ECO:0000313" key="2">
    <source>
        <dbReference type="Proteomes" id="UP000249922"/>
    </source>
</evidence>
<sequence>MRRPARGGCHERVSGRAGKCPGISVDDLLGGRALVVLSSHPDDGTLGCGALLQGASSQGVPCHVVCVTDGSRSHSNSTARVALPAPGRT</sequence>
<gene>
    <name evidence="1" type="ORF">DPM13_16030</name>
</gene>
<evidence type="ECO:0000313" key="1">
    <source>
        <dbReference type="EMBL" id="AWX93960.1"/>
    </source>
</evidence>
<accession>A0ABN5M8M7</accession>
<dbReference type="SUPFAM" id="SSF102588">
    <property type="entry name" value="LmbE-like"/>
    <property type="match status" value="1"/>
</dbReference>
<dbReference type="Gene3D" id="3.40.50.10320">
    <property type="entry name" value="LmbE-like"/>
    <property type="match status" value="1"/>
</dbReference>
<organism evidence="1 2">
    <name type="scientific">Paracoccus mutanolyticus</name>
    <dbReference type="NCBI Taxonomy" id="1499308"/>
    <lineage>
        <taxon>Bacteria</taxon>
        <taxon>Pseudomonadati</taxon>
        <taxon>Pseudomonadota</taxon>
        <taxon>Alphaproteobacteria</taxon>
        <taxon>Rhodobacterales</taxon>
        <taxon>Paracoccaceae</taxon>
        <taxon>Paracoccus</taxon>
    </lineage>
</organism>
<reference evidence="1 2" key="1">
    <citation type="submission" date="2018-06" db="EMBL/GenBank/DDBJ databases">
        <title>Complete genome sequence of Paracoccus mutanolyticus strain RSP-02 isolated from cellulosic waste.</title>
        <authorList>
            <person name="Amrutha R.N."/>
            <person name="Shrivastav A."/>
            <person name="Buddana S.K."/>
            <person name="Deshpande U."/>
            <person name="Prakasham R.S."/>
        </authorList>
    </citation>
    <scope>NUCLEOTIDE SEQUENCE [LARGE SCALE GENOMIC DNA]</scope>
    <source>
        <strain evidence="1 2">RSP-02</strain>
    </source>
</reference>
<proteinExistence type="predicted"/>
<keyword evidence="2" id="KW-1185">Reference proteome</keyword>
<dbReference type="Proteomes" id="UP000249922">
    <property type="component" value="Chromosome"/>
</dbReference>
<name>A0ABN5M8M7_9RHOB</name>
<dbReference type="InterPro" id="IPR003737">
    <property type="entry name" value="GlcNAc_PI_deacetylase-related"/>
</dbReference>
<dbReference type="EMBL" id="CP030239">
    <property type="protein sequence ID" value="AWX93960.1"/>
    <property type="molecule type" value="Genomic_DNA"/>
</dbReference>
<protein>
    <recommendedName>
        <fullName evidence="3">PIG-L family deacetylase</fullName>
    </recommendedName>
</protein>
<dbReference type="Pfam" id="PF02585">
    <property type="entry name" value="PIG-L"/>
    <property type="match status" value="1"/>
</dbReference>
<dbReference type="RefSeq" id="WP_112888382.1">
    <property type="nucleotide sequence ID" value="NZ_CP030239.1"/>
</dbReference>
<evidence type="ECO:0008006" key="3">
    <source>
        <dbReference type="Google" id="ProtNLM"/>
    </source>
</evidence>
<dbReference type="InterPro" id="IPR024078">
    <property type="entry name" value="LmbE-like_dom_sf"/>
</dbReference>